<evidence type="ECO:0000313" key="1">
    <source>
        <dbReference type="EMBL" id="SJZ67305.1"/>
    </source>
</evidence>
<organism evidence="1 2">
    <name type="scientific">Globicatella sulfidifaciens DSM 15739</name>
    <dbReference type="NCBI Taxonomy" id="1121925"/>
    <lineage>
        <taxon>Bacteria</taxon>
        <taxon>Bacillati</taxon>
        <taxon>Bacillota</taxon>
        <taxon>Bacilli</taxon>
        <taxon>Lactobacillales</taxon>
        <taxon>Aerococcaceae</taxon>
        <taxon>Globicatella</taxon>
    </lineage>
</organism>
<accession>A0A1T4MKG0</accession>
<evidence type="ECO:0008006" key="3">
    <source>
        <dbReference type="Google" id="ProtNLM"/>
    </source>
</evidence>
<sequence length="68" mass="7576">MTYSNDIRKLLEITDPNITFIEGCLDQDAITLNGVLYQTVSATLSYDPVACPCCHQKNINNSILKHGF</sequence>
<name>A0A1T4MKG0_9LACT</name>
<dbReference type="EMBL" id="FUWO01000012">
    <property type="protein sequence ID" value="SJZ67305.1"/>
    <property type="molecule type" value="Genomic_DNA"/>
</dbReference>
<reference evidence="2" key="1">
    <citation type="submission" date="2017-02" db="EMBL/GenBank/DDBJ databases">
        <authorList>
            <person name="Varghese N."/>
            <person name="Submissions S."/>
        </authorList>
    </citation>
    <scope>NUCLEOTIDE SEQUENCE [LARGE SCALE GENOMIC DNA]</scope>
    <source>
        <strain evidence="2">DSM 15739</strain>
    </source>
</reference>
<protein>
    <recommendedName>
        <fullName evidence="3">ISL3 family transposase</fullName>
    </recommendedName>
</protein>
<dbReference type="Proteomes" id="UP000189941">
    <property type="component" value="Unassembled WGS sequence"/>
</dbReference>
<dbReference type="AlphaFoldDB" id="A0A1T4MKG0"/>
<proteinExistence type="predicted"/>
<gene>
    <name evidence="1" type="ORF">SAMN02746011_01462</name>
</gene>
<evidence type="ECO:0000313" key="2">
    <source>
        <dbReference type="Proteomes" id="UP000189941"/>
    </source>
</evidence>
<feature type="non-terminal residue" evidence="1">
    <location>
        <position position="68"/>
    </location>
</feature>
<keyword evidence="2" id="KW-1185">Reference proteome</keyword>